<dbReference type="RefSeq" id="WP_381539111.1">
    <property type="nucleotide sequence ID" value="NZ_JBHUGI010000034.1"/>
</dbReference>
<keyword evidence="4" id="KW-1185">Reference proteome</keyword>
<reference evidence="4" key="1">
    <citation type="journal article" date="2019" name="Int. J. Syst. Evol. Microbiol.">
        <title>The Global Catalogue of Microorganisms (GCM) 10K type strain sequencing project: providing services to taxonomists for standard genome sequencing and annotation.</title>
        <authorList>
            <consortium name="The Broad Institute Genomics Platform"/>
            <consortium name="The Broad Institute Genome Sequencing Center for Infectious Disease"/>
            <person name="Wu L."/>
            <person name="Ma J."/>
        </authorList>
    </citation>
    <scope>NUCLEOTIDE SEQUENCE [LARGE SCALE GENOMIC DNA]</scope>
    <source>
        <strain evidence="4">CGMCC 4.7177</strain>
    </source>
</reference>
<evidence type="ECO:0000259" key="2">
    <source>
        <dbReference type="SMART" id="SM00854"/>
    </source>
</evidence>
<dbReference type="Gene3D" id="3.60.21.10">
    <property type="match status" value="1"/>
</dbReference>
<gene>
    <name evidence="3" type="ORF">ACFSFY_14145</name>
</gene>
<sequence>MNTANEKLSIALTGDSIISRPISVHKDEKTIALYNKIKEADVAFTNLEVLPNDFTGYPAARSDGAHFAAHSYVMDDLKELGINLYSCANNHALDYGVEGLLSSMAELDKRSLSYAGVGRNLTEARMPVYHTTSEGTVAMIACTSTFFEEQAAGEERPEVQGRPGVNPLRFDVEYEVTEEQMKSLKEIYEDLGLEAHRREFIHLGFGSEPEDSEILPFTDSNLRVAGTLNANFRTANSAKVRTKPNEKDMKDICKWVKEAKSRADVVIVSLHAHEQGESREHPAEFIREFAHTIIDAGADMIVGHGPHLLRGLEIYNEKPIFYSLGNFIGHNELIYKLPYDSYNRFKVDPSLTPSEVFHLRSDGGKRGFPGNDIYWKSIMPVCHFEAGKLSSIEIFPVSLTKGDVPFKRGRPYLSEKEAGKKILESFSELSTEFGTIMKIDDSGKAIVNLSSKIPSSI</sequence>
<dbReference type="InterPro" id="IPR052169">
    <property type="entry name" value="CW_Biosynth-Accessory"/>
</dbReference>
<dbReference type="CDD" id="cd07381">
    <property type="entry name" value="MPP_CapA"/>
    <property type="match status" value="1"/>
</dbReference>
<dbReference type="Proteomes" id="UP001597218">
    <property type="component" value="Unassembled WGS sequence"/>
</dbReference>
<dbReference type="InterPro" id="IPR029052">
    <property type="entry name" value="Metallo-depent_PP-like"/>
</dbReference>
<dbReference type="InterPro" id="IPR019079">
    <property type="entry name" value="Capsule_synth_CapA"/>
</dbReference>
<evidence type="ECO:0000313" key="3">
    <source>
        <dbReference type="EMBL" id="MFD1929179.1"/>
    </source>
</evidence>
<comment type="similarity">
    <text evidence="1">Belongs to the CapA family.</text>
</comment>
<dbReference type="PANTHER" id="PTHR33393">
    <property type="entry name" value="POLYGLUTAMINE SYNTHESIS ACCESSORY PROTEIN RV0574C-RELATED"/>
    <property type="match status" value="1"/>
</dbReference>
<feature type="domain" description="Capsule synthesis protein CapA" evidence="2">
    <location>
        <begin position="9"/>
        <end position="331"/>
    </location>
</feature>
<proteinExistence type="inferred from homology"/>
<evidence type="ECO:0000313" key="4">
    <source>
        <dbReference type="Proteomes" id="UP001597218"/>
    </source>
</evidence>
<dbReference type="EMBL" id="JBHUGI010000034">
    <property type="protein sequence ID" value="MFD1929179.1"/>
    <property type="molecule type" value="Genomic_DNA"/>
</dbReference>
<dbReference type="SUPFAM" id="SSF56300">
    <property type="entry name" value="Metallo-dependent phosphatases"/>
    <property type="match status" value="1"/>
</dbReference>
<dbReference type="PANTHER" id="PTHR33393:SF11">
    <property type="entry name" value="POLYGLUTAMINE SYNTHESIS ACCESSORY PROTEIN RV0574C-RELATED"/>
    <property type="match status" value="1"/>
</dbReference>
<accession>A0ABW4SJK7</accession>
<name>A0ABW4SJK7_9BACL</name>
<protein>
    <submittedName>
        <fullName evidence="3">CapA family protein</fullName>
    </submittedName>
</protein>
<comment type="caution">
    <text evidence="3">The sequence shown here is derived from an EMBL/GenBank/DDBJ whole genome shotgun (WGS) entry which is preliminary data.</text>
</comment>
<evidence type="ECO:0000256" key="1">
    <source>
        <dbReference type="ARBA" id="ARBA00005662"/>
    </source>
</evidence>
<organism evidence="3 4">
    <name type="scientific">Sporosarcina siberiensis</name>
    <dbReference type="NCBI Taxonomy" id="1365606"/>
    <lineage>
        <taxon>Bacteria</taxon>
        <taxon>Bacillati</taxon>
        <taxon>Bacillota</taxon>
        <taxon>Bacilli</taxon>
        <taxon>Bacillales</taxon>
        <taxon>Caryophanaceae</taxon>
        <taxon>Sporosarcina</taxon>
    </lineage>
</organism>
<dbReference type="Pfam" id="PF09587">
    <property type="entry name" value="PGA_cap"/>
    <property type="match status" value="1"/>
</dbReference>
<dbReference type="SMART" id="SM00854">
    <property type="entry name" value="PGA_cap"/>
    <property type="match status" value="1"/>
</dbReference>